<feature type="transmembrane region" description="Helical" evidence="2">
    <location>
        <begin position="218"/>
        <end position="242"/>
    </location>
</feature>
<dbReference type="Proteomes" id="UP000324091">
    <property type="component" value="Chromosome 4"/>
</dbReference>
<reference evidence="3 4" key="1">
    <citation type="submission" date="2019-04" db="EMBL/GenBank/DDBJ databases">
        <title>Chromosome genome assembly for Takifugu flavidus.</title>
        <authorList>
            <person name="Xiao S."/>
        </authorList>
    </citation>
    <scope>NUCLEOTIDE SEQUENCE [LARGE SCALE GENOMIC DNA]</scope>
    <source>
        <strain evidence="3">HTHZ2018</strain>
        <tissue evidence="3">Muscle</tissue>
    </source>
</reference>
<protein>
    <submittedName>
        <fullName evidence="3">Transmembrane protein 82</fullName>
    </submittedName>
</protein>
<keyword evidence="2" id="KW-0472">Membrane</keyword>
<dbReference type="EMBL" id="RHFK02000017">
    <property type="protein sequence ID" value="TWW62092.1"/>
    <property type="molecule type" value="Genomic_DNA"/>
</dbReference>
<feature type="transmembrane region" description="Helical" evidence="2">
    <location>
        <begin position="62"/>
        <end position="78"/>
    </location>
</feature>
<evidence type="ECO:0000313" key="4">
    <source>
        <dbReference type="Proteomes" id="UP000324091"/>
    </source>
</evidence>
<accession>A0A5C6N3K4</accession>
<feature type="region of interest" description="Disordered" evidence="1">
    <location>
        <begin position="345"/>
        <end position="370"/>
    </location>
</feature>
<feature type="transmembrane region" description="Helical" evidence="2">
    <location>
        <begin position="104"/>
        <end position="126"/>
    </location>
</feature>
<dbReference type="PANTHER" id="PTHR35257:SF1">
    <property type="entry name" value="TRANSMEMBRANE PROTEIN 82"/>
    <property type="match status" value="1"/>
</dbReference>
<feature type="transmembrane region" description="Helical" evidence="2">
    <location>
        <begin position="182"/>
        <end position="206"/>
    </location>
</feature>
<organism evidence="3 4">
    <name type="scientific">Takifugu flavidus</name>
    <name type="common">sansaifugu</name>
    <dbReference type="NCBI Taxonomy" id="433684"/>
    <lineage>
        <taxon>Eukaryota</taxon>
        <taxon>Metazoa</taxon>
        <taxon>Chordata</taxon>
        <taxon>Craniata</taxon>
        <taxon>Vertebrata</taxon>
        <taxon>Euteleostomi</taxon>
        <taxon>Actinopterygii</taxon>
        <taxon>Neopterygii</taxon>
        <taxon>Teleostei</taxon>
        <taxon>Neoteleostei</taxon>
        <taxon>Acanthomorphata</taxon>
        <taxon>Eupercaria</taxon>
        <taxon>Tetraodontiformes</taxon>
        <taxon>Tetradontoidea</taxon>
        <taxon>Tetraodontidae</taxon>
        <taxon>Takifugu</taxon>
    </lineage>
</organism>
<dbReference type="Pfam" id="PF15816">
    <property type="entry name" value="TMEM82"/>
    <property type="match status" value="1"/>
</dbReference>
<evidence type="ECO:0000256" key="2">
    <source>
        <dbReference type="SAM" id="Phobius"/>
    </source>
</evidence>
<gene>
    <name evidence="3" type="ORF">D4764_04G0007390</name>
</gene>
<comment type="caution">
    <text evidence="3">The sequence shown here is derived from an EMBL/GenBank/DDBJ whole genome shotgun (WGS) entry which is preliminary data.</text>
</comment>
<evidence type="ECO:0000313" key="3">
    <source>
        <dbReference type="EMBL" id="TWW62092.1"/>
    </source>
</evidence>
<sequence length="370" mass="41131">MCTRETSSLPPMNMFPFSWILRPSDAKQISLNPVDSCFQGVVGACGISVLCNLMRLYHFTQTCRGGVFFFGVFIFSALRDRENDDSRQRLPLSGSPLRKWRRAGQFWCLVMLLSLVGPRVSSLIVLEFCLRAVSAWASAGPDKHGRGLNLLLIQCQFSLGCSLTCILDFLHQGALHSSLSLLLAAALSWMLASVVDSLWVHVAQLYQLHSTQRNCGKCITLLTSGHAILASLQSVVILAFALGIVASTNTVSDHFLSHKDALKFWTPLTLCYTVLLFYIQEEQNQQTGLEALLHYVALRLGALLVLMLTVGEWTDVLHVLIAFLGEAACVLPSQDLLQSVLEEEEDEEVLEESNFTTRERRRKPSPEDGQ</sequence>
<dbReference type="InterPro" id="IPR031648">
    <property type="entry name" value="TMEM82"/>
</dbReference>
<name>A0A5C6N3K4_9TELE</name>
<evidence type="ECO:0000256" key="1">
    <source>
        <dbReference type="SAM" id="MobiDB-lite"/>
    </source>
</evidence>
<dbReference type="PANTHER" id="PTHR35257">
    <property type="entry name" value="TRANSMEMBRANE PROTEIN 82"/>
    <property type="match status" value="1"/>
</dbReference>
<feature type="transmembrane region" description="Helical" evidence="2">
    <location>
        <begin position="291"/>
        <end position="310"/>
    </location>
</feature>
<proteinExistence type="predicted"/>
<dbReference type="AlphaFoldDB" id="A0A5C6N3K4"/>
<feature type="transmembrane region" description="Helical" evidence="2">
    <location>
        <begin position="262"/>
        <end position="279"/>
    </location>
</feature>
<keyword evidence="4" id="KW-1185">Reference proteome</keyword>
<keyword evidence="2 3" id="KW-0812">Transmembrane</keyword>
<keyword evidence="2" id="KW-1133">Transmembrane helix</keyword>